<accession>A0AAD3E144</accession>
<feature type="compositionally biased region" description="Low complexity" evidence="3">
    <location>
        <begin position="440"/>
        <end position="450"/>
    </location>
</feature>
<dbReference type="PANTHER" id="PTHR23092:SF15">
    <property type="entry name" value="INACTIVE NON-CANONICAL POLY(A) RNA POLYMERASE PROTEIN TRF4-2-RELATED"/>
    <property type="match status" value="1"/>
</dbReference>
<feature type="region of interest" description="Disordered" evidence="3">
    <location>
        <begin position="370"/>
        <end position="479"/>
    </location>
</feature>
<evidence type="ECO:0000256" key="1">
    <source>
        <dbReference type="ARBA" id="ARBA00022723"/>
    </source>
</evidence>
<evidence type="ECO:0000313" key="6">
    <source>
        <dbReference type="Proteomes" id="UP001054857"/>
    </source>
</evidence>
<protein>
    <recommendedName>
        <fullName evidence="4">PAP-associated domain-containing protein</fullName>
    </recommendedName>
</protein>
<dbReference type="InterPro" id="IPR045862">
    <property type="entry name" value="Trf4-like"/>
</dbReference>
<organism evidence="5 6">
    <name type="scientific">Astrephomene gubernaculifera</name>
    <dbReference type="NCBI Taxonomy" id="47775"/>
    <lineage>
        <taxon>Eukaryota</taxon>
        <taxon>Viridiplantae</taxon>
        <taxon>Chlorophyta</taxon>
        <taxon>core chlorophytes</taxon>
        <taxon>Chlorophyceae</taxon>
        <taxon>CS clade</taxon>
        <taxon>Chlamydomonadales</taxon>
        <taxon>Astrephomenaceae</taxon>
        <taxon>Astrephomene</taxon>
    </lineage>
</organism>
<evidence type="ECO:0000259" key="4">
    <source>
        <dbReference type="Pfam" id="PF03828"/>
    </source>
</evidence>
<keyword evidence="2" id="KW-0460">Magnesium</keyword>
<dbReference type="GO" id="GO:0003729">
    <property type="term" value="F:mRNA binding"/>
    <property type="evidence" value="ECO:0007669"/>
    <property type="project" value="TreeGrafter"/>
</dbReference>
<feature type="domain" description="PAP-associated" evidence="4">
    <location>
        <begin position="174"/>
        <end position="238"/>
    </location>
</feature>
<dbReference type="GO" id="GO:0031499">
    <property type="term" value="C:TRAMP complex"/>
    <property type="evidence" value="ECO:0007669"/>
    <property type="project" value="TreeGrafter"/>
</dbReference>
<dbReference type="AlphaFoldDB" id="A0AAD3E144"/>
<reference evidence="5 6" key="1">
    <citation type="journal article" date="2021" name="Sci. Rep.">
        <title>Genome sequencing of the multicellular alga Astrephomene provides insights into convergent evolution of germ-soma differentiation.</title>
        <authorList>
            <person name="Yamashita S."/>
            <person name="Yamamoto K."/>
            <person name="Matsuzaki R."/>
            <person name="Suzuki S."/>
            <person name="Yamaguchi H."/>
            <person name="Hirooka S."/>
            <person name="Minakuchi Y."/>
            <person name="Miyagishima S."/>
            <person name="Kawachi M."/>
            <person name="Toyoda A."/>
            <person name="Nozaki H."/>
        </authorList>
    </citation>
    <scope>NUCLEOTIDE SEQUENCE [LARGE SCALE GENOMIC DNA]</scope>
    <source>
        <strain evidence="5 6">NIES-4017</strain>
    </source>
</reference>
<proteinExistence type="predicted"/>
<dbReference type="InterPro" id="IPR002058">
    <property type="entry name" value="PAP_assoc"/>
</dbReference>
<comment type="caution">
    <text evidence="5">The sequence shown here is derived from an EMBL/GenBank/DDBJ whole genome shotgun (WGS) entry which is preliminary data.</text>
</comment>
<feature type="compositionally biased region" description="Gly residues" evidence="3">
    <location>
        <begin position="375"/>
        <end position="387"/>
    </location>
</feature>
<name>A0AAD3E144_9CHLO</name>
<evidence type="ECO:0000256" key="3">
    <source>
        <dbReference type="SAM" id="MobiDB-lite"/>
    </source>
</evidence>
<dbReference type="GO" id="GO:0046872">
    <property type="term" value="F:metal ion binding"/>
    <property type="evidence" value="ECO:0007669"/>
    <property type="project" value="UniProtKB-KW"/>
</dbReference>
<evidence type="ECO:0000313" key="5">
    <source>
        <dbReference type="EMBL" id="GFR51553.1"/>
    </source>
</evidence>
<dbReference type="GO" id="GO:0005730">
    <property type="term" value="C:nucleolus"/>
    <property type="evidence" value="ECO:0007669"/>
    <property type="project" value="TreeGrafter"/>
</dbReference>
<dbReference type="GO" id="GO:0043634">
    <property type="term" value="P:polyadenylation-dependent ncRNA catabolic process"/>
    <property type="evidence" value="ECO:0007669"/>
    <property type="project" value="TreeGrafter"/>
</dbReference>
<feature type="non-terminal residue" evidence="5">
    <location>
        <position position="479"/>
    </location>
</feature>
<dbReference type="GO" id="GO:0031123">
    <property type="term" value="P:RNA 3'-end processing"/>
    <property type="evidence" value="ECO:0007669"/>
    <property type="project" value="TreeGrafter"/>
</dbReference>
<feature type="compositionally biased region" description="Acidic residues" evidence="3">
    <location>
        <begin position="19"/>
        <end position="52"/>
    </location>
</feature>
<dbReference type="SUPFAM" id="SSF81631">
    <property type="entry name" value="PAP/OAS1 substrate-binding domain"/>
    <property type="match status" value="1"/>
</dbReference>
<sequence>PPAKRRRRQSSQGDVNGVEAEEEGDDGGYGSSEDDGDQGDVPEWVDDDDADLDVDLDVHFEEEEEVDELAALGDVDGAAAATAAAGLARVDSRAAWSQPSVAAAADEAQDMAAIAEAAAAVSEAAAVMSVDGGGRRRRSSVSGGGAATVAVEGLPEAQLSYLRALSRQDVSGADLGELLVGFFNRYGVRLDLATEAVSVVRGGITRKLPAWRKSYHGRGRLADGRRPGSLLAVEDPQQRWADIAGGSFNISGVLERFAQAARALGGAGAGTQGFGGPQRGSLQSGEACERAMWAAVQSDGSHRSFDQGAVQQDAGVGIRAGASTVRHRYTLLRAVLDPDLALCRSAAMARNRAGHAARLTAQAQTQLGCAAPIDGGRGGGGGGGGGDWGEREDSQGGNKRRRSSNGGERLNVRQQRIAAAKERRRLSENERQLHRRERQQQQGQALQGHPEQQEPLLHGAPASVDGDVMKFKKQRRGQS</sequence>
<dbReference type="GO" id="GO:1990817">
    <property type="term" value="F:poly(A) RNA polymerase activity"/>
    <property type="evidence" value="ECO:0007669"/>
    <property type="project" value="InterPro"/>
</dbReference>
<keyword evidence="1" id="KW-0479">Metal-binding</keyword>
<feature type="region of interest" description="Disordered" evidence="3">
    <location>
        <begin position="1"/>
        <end position="52"/>
    </location>
</feature>
<feature type="non-terminal residue" evidence="5">
    <location>
        <position position="1"/>
    </location>
</feature>
<keyword evidence="6" id="KW-1185">Reference proteome</keyword>
<feature type="compositionally biased region" description="Basic and acidic residues" evidence="3">
    <location>
        <begin position="419"/>
        <end position="432"/>
    </location>
</feature>
<dbReference type="Gene3D" id="1.10.1410.10">
    <property type="match status" value="1"/>
</dbReference>
<dbReference type="Proteomes" id="UP001054857">
    <property type="component" value="Unassembled WGS sequence"/>
</dbReference>
<gene>
    <name evidence="5" type="ORF">Agub_g13972</name>
</gene>
<dbReference type="PANTHER" id="PTHR23092">
    <property type="entry name" value="POLY(A) RNA POLYMERASE"/>
    <property type="match status" value="1"/>
</dbReference>
<dbReference type="EMBL" id="BMAR01000051">
    <property type="protein sequence ID" value="GFR51553.1"/>
    <property type="molecule type" value="Genomic_DNA"/>
</dbReference>
<dbReference type="Pfam" id="PF03828">
    <property type="entry name" value="PAP_assoc"/>
    <property type="match status" value="1"/>
</dbReference>
<evidence type="ECO:0000256" key="2">
    <source>
        <dbReference type="ARBA" id="ARBA00022842"/>
    </source>
</evidence>